<evidence type="ECO:0000313" key="2">
    <source>
        <dbReference type="Proteomes" id="UP000464178"/>
    </source>
</evidence>
<evidence type="ECO:0008006" key="3">
    <source>
        <dbReference type="Google" id="ProtNLM"/>
    </source>
</evidence>
<dbReference type="InterPro" id="IPR029058">
    <property type="entry name" value="AB_hydrolase_fold"/>
</dbReference>
<dbReference type="KEGG" id="gms:SOIL9_57500"/>
<evidence type="ECO:0000313" key="1">
    <source>
        <dbReference type="EMBL" id="VTR91964.1"/>
    </source>
</evidence>
<organism evidence="1 2">
    <name type="scientific">Gemmata massiliana</name>
    <dbReference type="NCBI Taxonomy" id="1210884"/>
    <lineage>
        <taxon>Bacteria</taxon>
        <taxon>Pseudomonadati</taxon>
        <taxon>Planctomycetota</taxon>
        <taxon>Planctomycetia</taxon>
        <taxon>Gemmatales</taxon>
        <taxon>Gemmataceae</taxon>
        <taxon>Gemmata</taxon>
    </lineage>
</organism>
<dbReference type="AlphaFoldDB" id="A0A6P2CW69"/>
<dbReference type="Proteomes" id="UP000464178">
    <property type="component" value="Chromosome"/>
</dbReference>
<gene>
    <name evidence="1" type="ORF">SOIL9_57500</name>
</gene>
<dbReference type="Pfam" id="PF26363">
    <property type="entry name" value="Phospholipase-like"/>
    <property type="match status" value="1"/>
</dbReference>
<dbReference type="EMBL" id="LR593886">
    <property type="protein sequence ID" value="VTR91964.1"/>
    <property type="molecule type" value="Genomic_DNA"/>
</dbReference>
<name>A0A6P2CW69_9BACT</name>
<dbReference type="SUPFAM" id="SSF53474">
    <property type="entry name" value="alpha/beta-Hydrolases"/>
    <property type="match status" value="1"/>
</dbReference>
<proteinExistence type="predicted"/>
<reference evidence="1 2" key="1">
    <citation type="submission" date="2019-05" db="EMBL/GenBank/DDBJ databases">
        <authorList>
            <consortium name="Science for Life Laboratories"/>
        </authorList>
    </citation>
    <scope>NUCLEOTIDE SEQUENCE [LARGE SCALE GENOMIC DNA]</scope>
    <source>
        <strain evidence="1">Soil9</strain>
    </source>
</reference>
<dbReference type="Gene3D" id="3.40.50.1820">
    <property type="entry name" value="alpha/beta hydrolase"/>
    <property type="match status" value="1"/>
</dbReference>
<accession>A0A6P2CW69</accession>
<sequence>MATTGEYYELAMAAHEKTEYANAPNGWSNRQGHAAKPFFGWKIGSGFQAAYFTRSRGATGAAGTEQVVAIAGTQGMAGSDILADIKLAIGVMPRQASSAEKFFQSVIPSGTTPSDVIVVGHSLGGALAQVLGFWHGVRFVTFNAPGMMGQLGGSMLNLFKPQVLARTWKATWKTATGPTERGINLIVKTDVIGNYGPHVGTAVRLSATNSPLFRAHGGQRLENAIRNKMIGGQSLWDLDPFQVL</sequence>
<dbReference type="RefSeq" id="WP_162666895.1">
    <property type="nucleotide sequence ID" value="NZ_LR593886.1"/>
</dbReference>
<protein>
    <recommendedName>
        <fullName evidence="3">Fungal lipase-like domain-containing protein</fullName>
    </recommendedName>
</protein>
<keyword evidence="2" id="KW-1185">Reference proteome</keyword>